<feature type="compositionally biased region" description="Acidic residues" evidence="2">
    <location>
        <begin position="30"/>
        <end position="44"/>
    </location>
</feature>
<comment type="caution">
    <text evidence="3">The sequence shown here is derived from an EMBL/GenBank/DDBJ whole genome shotgun (WGS) entry which is preliminary data.</text>
</comment>
<protein>
    <submittedName>
        <fullName evidence="3">Uncharacterized protein</fullName>
    </submittedName>
</protein>
<keyword evidence="1" id="KW-0175">Coiled coil</keyword>
<dbReference type="AlphaFoldDB" id="A0ABD3KWP8"/>
<name>A0ABD3KWP8_EUCGL</name>
<evidence type="ECO:0000313" key="3">
    <source>
        <dbReference type="EMBL" id="KAL3743777.1"/>
    </source>
</evidence>
<feature type="compositionally biased region" description="Polar residues" evidence="2">
    <location>
        <begin position="1"/>
        <end position="26"/>
    </location>
</feature>
<evidence type="ECO:0000313" key="4">
    <source>
        <dbReference type="Proteomes" id="UP001634007"/>
    </source>
</evidence>
<gene>
    <name evidence="3" type="ORF">ACJRO7_018963</name>
</gene>
<dbReference type="Proteomes" id="UP001634007">
    <property type="component" value="Unassembled WGS sequence"/>
</dbReference>
<keyword evidence="4" id="KW-1185">Reference proteome</keyword>
<dbReference type="EMBL" id="JBJKBG010000004">
    <property type="protein sequence ID" value="KAL3743777.1"/>
    <property type="molecule type" value="Genomic_DNA"/>
</dbReference>
<accession>A0ABD3KWP8</accession>
<evidence type="ECO:0000256" key="1">
    <source>
        <dbReference type="SAM" id="Coils"/>
    </source>
</evidence>
<evidence type="ECO:0000256" key="2">
    <source>
        <dbReference type="SAM" id="MobiDB-lite"/>
    </source>
</evidence>
<organism evidence="3 4">
    <name type="scientific">Eucalyptus globulus</name>
    <name type="common">Tasmanian blue gum</name>
    <dbReference type="NCBI Taxonomy" id="34317"/>
    <lineage>
        <taxon>Eukaryota</taxon>
        <taxon>Viridiplantae</taxon>
        <taxon>Streptophyta</taxon>
        <taxon>Embryophyta</taxon>
        <taxon>Tracheophyta</taxon>
        <taxon>Spermatophyta</taxon>
        <taxon>Magnoliopsida</taxon>
        <taxon>eudicotyledons</taxon>
        <taxon>Gunneridae</taxon>
        <taxon>Pentapetalae</taxon>
        <taxon>rosids</taxon>
        <taxon>malvids</taxon>
        <taxon>Myrtales</taxon>
        <taxon>Myrtaceae</taxon>
        <taxon>Myrtoideae</taxon>
        <taxon>Eucalypteae</taxon>
        <taxon>Eucalyptus</taxon>
    </lineage>
</organism>
<feature type="coiled-coil region" evidence="1">
    <location>
        <begin position="179"/>
        <end position="227"/>
    </location>
</feature>
<reference evidence="3 4" key="1">
    <citation type="submission" date="2024-11" db="EMBL/GenBank/DDBJ databases">
        <title>Chromosome-level genome assembly of Eucalyptus globulus Labill. provides insights into its genome evolution.</title>
        <authorList>
            <person name="Li X."/>
        </authorList>
    </citation>
    <scope>NUCLEOTIDE SEQUENCE [LARGE SCALE GENOMIC DNA]</scope>
    <source>
        <strain evidence="3">CL2024</strain>
        <tissue evidence="3">Fresh tender leaves</tissue>
    </source>
</reference>
<feature type="region of interest" description="Disordered" evidence="2">
    <location>
        <begin position="1"/>
        <end position="44"/>
    </location>
</feature>
<sequence length="289" mass="32558">MAMPTSTTTIPLQESNIGAVDQSSVPTPEPAEESTTDLSDVEPADLDAVDEILGVIEPRYGEPLPSSSDPSDSLTPVAFGDVRAKWEELYQLTKGGYSQIASNSALECRIKHLLAELSSGEDCFTKTPEFRHECEEFAKHFACGTEVYRLNCDKIESSIAAEEGFDKLEDRLTAGKQTLKEYRSSYQAAVDRKAELTEEKERLEALLAEVQRQIESTQLEVQREGRSMKQQLRDVVATMQEYDRQQTEVDRHLSIRRLCVANNKTLDEDLSDFRRSVKKLIDDPEYIVI</sequence>
<proteinExistence type="predicted"/>